<feature type="region of interest" description="Disordered" evidence="9">
    <location>
        <begin position="110"/>
        <end position="129"/>
    </location>
</feature>
<feature type="domain" description="C2H2-type" evidence="10">
    <location>
        <begin position="842"/>
        <end position="869"/>
    </location>
</feature>
<sequence length="933" mass="106119">MFYWMRRSCGGLGGPGGLEGSGGTEALGDMSKTEILRGIVTEKLTTAAQEILAVVERTVAGYEEEASGFRREIDRQRRQLELLLQPQVKLERRALLPDLDGHDVVVVGDGEEEEQEEKRTQQPDVDDAGSLDLLWYDEDDYKDFVGDDDEDEDERLPVRPGTSSRKKRADLRDPDYQIPSRSFSPRAPSERRKLGRPRVSDATPHVDLRIRILRDAQTDVLSRNGWFSANKSDQDAFIISRRRRYSFPSVAVFRTCPLQELQCPRGLRETDFLRLLRSTFPQLPADEPFDFFTTDRSRRLHSLRVRSLTPEEIQRSIRSTGAGRSTLYIRLKTGDEPQTSDDLNPLQRRDNATDDSPSSSVVVAADQTKAYARVQSEKKRRGRPRLGDEPSHHYLRICVLEDSQSEVLSRSVLMRSPVQHLKCPRGLQQSDFLDLLRSTFPRLAGDDESFDLFRSDRSRRLQRLRVQTLTPEEICRNLRSTGSEKTLIYIRQKTGDAEEELQLFPMKDDVTEESPSTVAMVIKDEAGKETERVDVQPSSSTPRPENVETDHEDAASDRVASRDDDWEPHVDQRPPKTPRRTRLSAVERSKTPCRVCGVWYRVLGSLVKHAWSHADESQAACGVCGERFESAEELKRHLRNYQKTYECSYCGKTFSNVAGLNLHATLHTGARPFACDICKKTFARQSSLSVHRWVHVPDKPHKCDTCPKAFGLKTQLKAHRKLHTGRDKYQCNICGKVVFHLRSLTRHKVTHTGERRYGCEVCGKRFKLPSTLKSHEKIHTVRERPYLCDVCCKAFHSNGSLAAHMRTHGGERPFACAVCGKGFVSNGERNAHMRVHTGEAPHGCSECGRFFKRKTHLTNHIRSHLGIKLFACPVCGKACSRQEHLTVHMRTHNGERPYQCSVCDKAFTQSHCLKTHMKSHRAREDSSESPSTS</sequence>
<dbReference type="FunFam" id="3.30.160.60:FF:000671">
    <property type="entry name" value="Zinc finger protein 26"/>
    <property type="match status" value="1"/>
</dbReference>
<keyword evidence="6" id="KW-0862">Zinc</keyword>
<evidence type="ECO:0000256" key="1">
    <source>
        <dbReference type="ARBA" id="ARBA00004123"/>
    </source>
</evidence>
<dbReference type="InterPro" id="IPR013087">
    <property type="entry name" value="Znf_C2H2_type"/>
</dbReference>
<dbReference type="InterPro" id="IPR036236">
    <property type="entry name" value="Znf_C2H2_sf"/>
</dbReference>
<evidence type="ECO:0000256" key="3">
    <source>
        <dbReference type="ARBA" id="ARBA00022723"/>
    </source>
</evidence>
<feature type="domain" description="C2H2-type" evidence="10">
    <location>
        <begin position="757"/>
        <end position="784"/>
    </location>
</feature>
<feature type="compositionally biased region" description="Acidic residues" evidence="9">
    <location>
        <begin position="144"/>
        <end position="154"/>
    </location>
</feature>
<comment type="similarity">
    <text evidence="2">Belongs to the krueppel C2H2-type zinc-finger protein family.</text>
</comment>
<proteinExistence type="inferred from homology"/>
<gene>
    <name evidence="11" type="ORF">F2P81_018011</name>
</gene>
<dbReference type="AlphaFoldDB" id="A0A6A4S113"/>
<evidence type="ECO:0000256" key="6">
    <source>
        <dbReference type="ARBA" id="ARBA00022833"/>
    </source>
</evidence>
<dbReference type="FunFam" id="3.30.160.60:FF:000110">
    <property type="entry name" value="Zinc finger protein-like"/>
    <property type="match status" value="1"/>
</dbReference>
<dbReference type="PROSITE" id="PS50157">
    <property type="entry name" value="ZINC_FINGER_C2H2_2"/>
    <property type="match status" value="11"/>
</dbReference>
<accession>A0A6A4S113</accession>
<dbReference type="GO" id="GO:0010468">
    <property type="term" value="P:regulation of gene expression"/>
    <property type="evidence" value="ECO:0007669"/>
    <property type="project" value="TreeGrafter"/>
</dbReference>
<keyword evidence="5 8" id="KW-0863">Zinc-finger</keyword>
<feature type="domain" description="C2H2-type" evidence="10">
    <location>
        <begin position="786"/>
        <end position="813"/>
    </location>
</feature>
<dbReference type="FunFam" id="3.30.160.60:FF:000624">
    <property type="entry name" value="zinc finger protein 697"/>
    <property type="match status" value="1"/>
</dbReference>
<evidence type="ECO:0000259" key="10">
    <source>
        <dbReference type="PROSITE" id="PS50157"/>
    </source>
</evidence>
<evidence type="ECO:0000256" key="4">
    <source>
        <dbReference type="ARBA" id="ARBA00022737"/>
    </source>
</evidence>
<evidence type="ECO:0000313" key="11">
    <source>
        <dbReference type="EMBL" id="KAF0028906.1"/>
    </source>
</evidence>
<evidence type="ECO:0000256" key="8">
    <source>
        <dbReference type="PROSITE-ProRule" id="PRU00042"/>
    </source>
</evidence>
<dbReference type="InterPro" id="IPR050331">
    <property type="entry name" value="Zinc_finger"/>
</dbReference>
<keyword evidence="7" id="KW-0539">Nucleus</keyword>
<dbReference type="FunFam" id="3.30.160.60:FF:000744">
    <property type="entry name" value="zinc finger E-box-binding homeobox 1"/>
    <property type="match status" value="1"/>
</dbReference>
<comment type="subcellular location">
    <subcellularLocation>
        <location evidence="1">Nucleus</location>
    </subcellularLocation>
</comment>
<dbReference type="FunFam" id="3.30.160.60:FF:001443">
    <property type="entry name" value="Zinc finger protein 668"/>
    <property type="match status" value="1"/>
</dbReference>
<dbReference type="FunFam" id="3.30.160.60:FF:001498">
    <property type="entry name" value="Zinc finger protein 404"/>
    <property type="match status" value="1"/>
</dbReference>
<dbReference type="GO" id="GO:0008270">
    <property type="term" value="F:zinc ion binding"/>
    <property type="evidence" value="ECO:0007669"/>
    <property type="project" value="UniProtKB-KW"/>
</dbReference>
<evidence type="ECO:0000313" key="12">
    <source>
        <dbReference type="Proteomes" id="UP000438429"/>
    </source>
</evidence>
<feature type="domain" description="C2H2-type" evidence="10">
    <location>
        <begin position="729"/>
        <end position="756"/>
    </location>
</feature>
<evidence type="ECO:0000256" key="7">
    <source>
        <dbReference type="ARBA" id="ARBA00023242"/>
    </source>
</evidence>
<keyword evidence="3" id="KW-0479">Metal-binding</keyword>
<feature type="region of interest" description="Disordered" evidence="9">
    <location>
        <begin position="144"/>
        <end position="200"/>
    </location>
</feature>
<dbReference type="PROSITE" id="PS00028">
    <property type="entry name" value="ZINC_FINGER_C2H2_1"/>
    <property type="match status" value="11"/>
</dbReference>
<feature type="domain" description="C2H2-type" evidence="10">
    <location>
        <begin position="673"/>
        <end position="700"/>
    </location>
</feature>
<evidence type="ECO:0000256" key="5">
    <source>
        <dbReference type="ARBA" id="ARBA00022771"/>
    </source>
</evidence>
<feature type="domain" description="C2H2-type" evidence="10">
    <location>
        <begin position="814"/>
        <end position="841"/>
    </location>
</feature>
<feature type="compositionally biased region" description="Basic and acidic residues" evidence="9">
    <location>
        <begin position="545"/>
        <end position="574"/>
    </location>
</feature>
<dbReference type="PANTHER" id="PTHR16515:SF66">
    <property type="entry name" value="C2H2-TYPE DOMAIN-CONTAINING PROTEIN"/>
    <property type="match status" value="1"/>
</dbReference>
<dbReference type="SUPFAM" id="SSF57667">
    <property type="entry name" value="beta-beta-alpha zinc fingers"/>
    <property type="match status" value="6"/>
</dbReference>
<feature type="region of interest" description="Disordered" evidence="9">
    <location>
        <begin position="523"/>
        <end position="584"/>
    </location>
</feature>
<feature type="domain" description="C2H2-type" evidence="10">
    <location>
        <begin position="898"/>
        <end position="925"/>
    </location>
</feature>
<evidence type="ECO:0000256" key="9">
    <source>
        <dbReference type="SAM" id="MobiDB-lite"/>
    </source>
</evidence>
<feature type="compositionally biased region" description="Basic and acidic residues" evidence="9">
    <location>
        <begin position="523"/>
        <end position="534"/>
    </location>
</feature>
<dbReference type="GO" id="GO:0005634">
    <property type="term" value="C:nucleus"/>
    <property type="evidence" value="ECO:0007669"/>
    <property type="project" value="UniProtKB-SubCell"/>
</dbReference>
<dbReference type="Pfam" id="PF13912">
    <property type="entry name" value="zf-C2H2_6"/>
    <property type="match status" value="1"/>
</dbReference>
<evidence type="ECO:0000256" key="2">
    <source>
        <dbReference type="ARBA" id="ARBA00006991"/>
    </source>
</evidence>
<name>A0A6A4S113_SCOMX</name>
<feature type="compositionally biased region" description="Low complexity" evidence="9">
    <location>
        <begin position="354"/>
        <end position="364"/>
    </location>
</feature>
<reference evidence="11 12" key="1">
    <citation type="submission" date="2019-06" db="EMBL/GenBank/DDBJ databases">
        <title>Draft genomes of female and male turbot (Scophthalmus maximus).</title>
        <authorList>
            <person name="Xu H."/>
            <person name="Xu X.-W."/>
            <person name="Shao C."/>
            <person name="Chen S."/>
        </authorList>
    </citation>
    <scope>NUCLEOTIDE SEQUENCE [LARGE SCALE GENOMIC DNA]</scope>
    <source>
        <strain evidence="11">Ysfricsl-2016a</strain>
        <tissue evidence="11">Blood</tissue>
    </source>
</reference>
<dbReference type="FunFam" id="3.30.160.60:FF:000557">
    <property type="entry name" value="zinc finger and SCAN domain-containing protein 29"/>
    <property type="match status" value="1"/>
</dbReference>
<keyword evidence="4" id="KW-0677">Repeat</keyword>
<dbReference type="Proteomes" id="UP000438429">
    <property type="component" value="Unassembled WGS sequence"/>
</dbReference>
<feature type="domain" description="C2H2-type" evidence="10">
    <location>
        <begin position="870"/>
        <end position="897"/>
    </location>
</feature>
<protein>
    <recommendedName>
        <fullName evidence="10">C2H2-type domain-containing protein</fullName>
    </recommendedName>
</protein>
<dbReference type="Pfam" id="PF00096">
    <property type="entry name" value="zf-C2H2"/>
    <property type="match status" value="10"/>
</dbReference>
<dbReference type="EMBL" id="VEVO01000016">
    <property type="protein sequence ID" value="KAF0028906.1"/>
    <property type="molecule type" value="Genomic_DNA"/>
</dbReference>
<feature type="region of interest" description="Disordered" evidence="9">
    <location>
        <begin position="333"/>
        <end position="364"/>
    </location>
</feature>
<feature type="domain" description="C2H2-type" evidence="10">
    <location>
        <begin position="645"/>
        <end position="672"/>
    </location>
</feature>
<dbReference type="FunFam" id="3.30.160.60:FF:002343">
    <property type="entry name" value="Zinc finger protein 33A"/>
    <property type="match status" value="1"/>
</dbReference>
<dbReference type="PANTHER" id="PTHR16515">
    <property type="entry name" value="PR DOMAIN ZINC FINGER PROTEIN"/>
    <property type="match status" value="1"/>
</dbReference>
<dbReference type="SMART" id="SM00355">
    <property type="entry name" value="ZnF_C2H2"/>
    <property type="match status" value="12"/>
</dbReference>
<dbReference type="Gene3D" id="3.30.160.60">
    <property type="entry name" value="Classic Zinc Finger"/>
    <property type="match status" value="11"/>
</dbReference>
<feature type="domain" description="C2H2-type" evidence="10">
    <location>
        <begin position="701"/>
        <end position="728"/>
    </location>
</feature>
<organism evidence="11 12">
    <name type="scientific">Scophthalmus maximus</name>
    <name type="common">Turbot</name>
    <name type="synonym">Psetta maxima</name>
    <dbReference type="NCBI Taxonomy" id="52904"/>
    <lineage>
        <taxon>Eukaryota</taxon>
        <taxon>Metazoa</taxon>
        <taxon>Chordata</taxon>
        <taxon>Craniata</taxon>
        <taxon>Vertebrata</taxon>
        <taxon>Euteleostomi</taxon>
        <taxon>Actinopterygii</taxon>
        <taxon>Neopterygii</taxon>
        <taxon>Teleostei</taxon>
        <taxon>Neoteleostei</taxon>
        <taxon>Acanthomorphata</taxon>
        <taxon>Carangaria</taxon>
        <taxon>Pleuronectiformes</taxon>
        <taxon>Pleuronectoidei</taxon>
        <taxon>Scophthalmidae</taxon>
        <taxon>Scophthalmus</taxon>
    </lineage>
</organism>
<comment type="caution">
    <text evidence="11">The sequence shown here is derived from an EMBL/GenBank/DDBJ whole genome shotgun (WGS) entry which is preliminary data.</text>
</comment>
<feature type="domain" description="C2H2-type" evidence="10">
    <location>
        <begin position="619"/>
        <end position="646"/>
    </location>
</feature>